<gene>
    <name evidence="2" type="ORF">LTR16_000258</name>
</gene>
<feature type="region of interest" description="Disordered" evidence="1">
    <location>
        <begin position="1"/>
        <end position="212"/>
    </location>
</feature>
<feature type="compositionally biased region" description="Polar residues" evidence="1">
    <location>
        <begin position="395"/>
        <end position="410"/>
    </location>
</feature>
<keyword evidence="3" id="KW-1185">Reference proteome</keyword>
<feature type="region of interest" description="Disordered" evidence="1">
    <location>
        <begin position="385"/>
        <end position="550"/>
    </location>
</feature>
<sequence>MARRSSERTDSEPIEQSRGTQQIDEEADEEQRQPNTLRQEVSSGYQREESEDLFLSLARDTVESQGLEPAVGRTERRRSRLTSANYQPSAPSITSGAAANQTSSSRDHSPEGPALPLQNHRIRAPRPTPRKPTRTDELRERTLSPQISEYGRRRTSNTESTQIPPTRNHAYHSPKLMFSNLRKYDSPSDSPVEDTSTSNLKQSSPGGTNSVVSTAAPSIVWDELDDLKSRIKNLELTGKLPPTSGAMVPHGFNDQPQTAPTTVTTVSSQPKYDRTTMLLSTESTVGGPAATNLHPLLHAALAKVRTLVSPPLYRTLEATAADALALVAMTGGAGPQGTHFTAASILNGVTISDRHIRRKADNMCRNLTDLCIALCDGNSNPSTSAFMTPLRPGSRATSSNYGSKNQNHPSPNYAKGRHFGREPEDSPPSRSAPSRALSRVEARRSSMLGMSSNVTSTREVIPATPGHQSTTPTQQLPRSSERQTRSGTDLLRSRRLSTEAGRDEYSISRAPSRATTEAGQTASRPIPQNRQRVSNDFASRHHSPEQQHSPTLRELLAARRQNGTVQLSNSGFSSSSPLTRSRYHDHATSTSNGEQQRQSPWQPSTTSPGQHTSSARNARERSEVGRVGGLAPRRSSNLAIE</sequence>
<organism evidence="2 3">
    <name type="scientific">Cryomyces antarcticus</name>
    <dbReference type="NCBI Taxonomy" id="329879"/>
    <lineage>
        <taxon>Eukaryota</taxon>
        <taxon>Fungi</taxon>
        <taxon>Dikarya</taxon>
        <taxon>Ascomycota</taxon>
        <taxon>Pezizomycotina</taxon>
        <taxon>Dothideomycetes</taxon>
        <taxon>Dothideomycetes incertae sedis</taxon>
        <taxon>Cryomyces</taxon>
    </lineage>
</organism>
<feature type="compositionally biased region" description="Polar residues" evidence="1">
    <location>
        <begin position="513"/>
        <end position="537"/>
    </location>
</feature>
<accession>A0ABR0M9F4</accession>
<evidence type="ECO:0000313" key="2">
    <source>
        <dbReference type="EMBL" id="KAK5296683.1"/>
    </source>
</evidence>
<proteinExistence type="predicted"/>
<feature type="compositionally biased region" description="Basic residues" evidence="1">
    <location>
        <begin position="120"/>
        <end position="132"/>
    </location>
</feature>
<evidence type="ECO:0000313" key="3">
    <source>
        <dbReference type="Proteomes" id="UP001357485"/>
    </source>
</evidence>
<feature type="compositionally biased region" description="Basic and acidic residues" evidence="1">
    <location>
        <begin position="133"/>
        <end position="142"/>
    </location>
</feature>
<protein>
    <submittedName>
        <fullName evidence="2">Uncharacterized protein</fullName>
    </submittedName>
</protein>
<comment type="caution">
    <text evidence="2">The sequence shown here is derived from an EMBL/GenBank/DDBJ whole genome shotgun (WGS) entry which is preliminary data.</text>
</comment>
<feature type="compositionally biased region" description="Basic and acidic residues" evidence="1">
    <location>
        <begin position="496"/>
        <end position="506"/>
    </location>
</feature>
<dbReference type="EMBL" id="JAVRRA010000005">
    <property type="protein sequence ID" value="KAK5296683.1"/>
    <property type="molecule type" value="Genomic_DNA"/>
</dbReference>
<feature type="compositionally biased region" description="Polar residues" evidence="1">
    <location>
        <begin position="33"/>
        <end position="45"/>
    </location>
</feature>
<feature type="compositionally biased region" description="Polar residues" evidence="1">
    <location>
        <begin position="466"/>
        <end position="478"/>
    </location>
</feature>
<feature type="compositionally biased region" description="Polar residues" evidence="1">
    <location>
        <begin position="187"/>
        <end position="212"/>
    </location>
</feature>
<feature type="compositionally biased region" description="Basic and acidic residues" evidence="1">
    <location>
        <begin position="1"/>
        <end position="11"/>
    </location>
</feature>
<feature type="compositionally biased region" description="Polar residues" evidence="1">
    <location>
        <begin position="81"/>
        <end position="104"/>
    </location>
</feature>
<feature type="compositionally biased region" description="Polar residues" evidence="1">
    <location>
        <begin position="588"/>
        <end position="616"/>
    </location>
</feature>
<feature type="region of interest" description="Disordered" evidence="1">
    <location>
        <begin position="564"/>
        <end position="641"/>
    </location>
</feature>
<evidence type="ECO:0000256" key="1">
    <source>
        <dbReference type="SAM" id="MobiDB-lite"/>
    </source>
</evidence>
<dbReference type="Proteomes" id="UP001357485">
    <property type="component" value="Unassembled WGS sequence"/>
</dbReference>
<reference evidence="2 3" key="1">
    <citation type="submission" date="2023-08" db="EMBL/GenBank/DDBJ databases">
        <title>Black Yeasts Isolated from many extreme environments.</title>
        <authorList>
            <person name="Coleine C."/>
            <person name="Stajich J.E."/>
            <person name="Selbmann L."/>
        </authorList>
    </citation>
    <scope>NUCLEOTIDE SEQUENCE [LARGE SCALE GENOMIC DNA]</scope>
    <source>
        <strain evidence="2 3">CCFEE 536</strain>
    </source>
</reference>
<feature type="compositionally biased region" description="Polar residues" evidence="1">
    <location>
        <begin position="448"/>
        <end position="458"/>
    </location>
</feature>
<feature type="compositionally biased region" description="Low complexity" evidence="1">
    <location>
        <begin position="428"/>
        <end position="437"/>
    </location>
</feature>
<name>A0ABR0M9F4_9PEZI</name>